<keyword evidence="1" id="KW-0175">Coiled coil</keyword>
<evidence type="ECO:0000313" key="3">
    <source>
        <dbReference type="Proteomes" id="UP000502248"/>
    </source>
</evidence>
<proteinExistence type="predicted"/>
<dbReference type="Proteomes" id="UP000502248">
    <property type="component" value="Chromosome"/>
</dbReference>
<sequence>MLLGAGGYFYYQNVYLVNYKVKSVINLVNADEIDEAYQVYEDILLKGTDKSSVKAIKKINGKLISEVEIRVDKYIENAIDYNTANNRIQDLKSFESLKNDLKSNQQRLDKFKKSKDAYENANKLRDNKEYENAIIKYKEVIVEDTENYASSADKIQLSIKEMLDYVLNNSERLFVEKKYEEAYKETKRLDEFYPNNATIKTKQDAYLQALYKENSIQVDRNISSKQYDDAITILKRTKEYFKDDLELIKKITEVEALKQKAIEEEKIRKEKRKKELLAQATSKYDDMTRLTTIVPKGYSATYVNISGRINLESRIRIVKDGSAAFTVIAGFQQDDWVFTDKIIFNIDGELFDWEVAFGDRQSQVNYGNIAEWVTRHSFDKNELIDQMQKVANGKSVKMRFDGSQGHRDHVVTESEKSNMKLMIELYTYYDNLDDFLIETGVEST</sequence>
<feature type="coiled-coil region" evidence="1">
    <location>
        <begin position="94"/>
        <end position="121"/>
    </location>
</feature>
<dbReference type="EMBL" id="CP051680">
    <property type="protein sequence ID" value="QJD85955.1"/>
    <property type="molecule type" value="Genomic_DNA"/>
</dbReference>
<accession>A0A7Z2ZNL0</accession>
<protein>
    <submittedName>
        <fullName evidence="2">Uncharacterized protein</fullName>
    </submittedName>
</protein>
<evidence type="ECO:0000313" key="2">
    <source>
        <dbReference type="EMBL" id="QJD85955.1"/>
    </source>
</evidence>
<reference evidence="2 3" key="1">
    <citation type="submission" date="2020-04" db="EMBL/GenBank/DDBJ databases">
        <title>Genome sequencing of novel species.</title>
        <authorList>
            <person name="Heo J."/>
            <person name="Kim S.-J."/>
            <person name="Kim J.-S."/>
            <person name="Hong S.-B."/>
            <person name="Kwon S.-W."/>
        </authorList>
    </citation>
    <scope>NUCLEOTIDE SEQUENCE [LARGE SCALE GENOMIC DNA]</scope>
    <source>
        <strain evidence="2 3">MFER-1</strain>
    </source>
</reference>
<keyword evidence="3" id="KW-1185">Reference proteome</keyword>
<dbReference type="KEGG" id="cheb:HH215_24120"/>
<organism evidence="2 3">
    <name type="scientific">Cohnella herbarum</name>
    <dbReference type="NCBI Taxonomy" id="2728023"/>
    <lineage>
        <taxon>Bacteria</taxon>
        <taxon>Bacillati</taxon>
        <taxon>Bacillota</taxon>
        <taxon>Bacilli</taxon>
        <taxon>Bacillales</taxon>
        <taxon>Paenibacillaceae</taxon>
        <taxon>Cohnella</taxon>
    </lineage>
</organism>
<name>A0A7Z2ZNL0_9BACL</name>
<dbReference type="AlphaFoldDB" id="A0A7Z2ZNL0"/>
<dbReference type="RefSeq" id="WP_169282207.1">
    <property type="nucleotide sequence ID" value="NZ_CP051680.1"/>
</dbReference>
<gene>
    <name evidence="2" type="ORF">HH215_24120</name>
</gene>
<evidence type="ECO:0000256" key="1">
    <source>
        <dbReference type="SAM" id="Coils"/>
    </source>
</evidence>